<sequence length="57" mass="5899">VAELGGKAFVSKGKVVEVVLNKTQLEDADLALLSAFPDLTDLSLESTRAGDAGMVHA</sequence>
<name>A0A382VR64_9ZZZZ</name>
<gene>
    <name evidence="1" type="ORF">METZ01_LOCUS401724</name>
</gene>
<dbReference type="EMBL" id="UINC01153904">
    <property type="protein sequence ID" value="SVD48870.1"/>
    <property type="molecule type" value="Genomic_DNA"/>
</dbReference>
<protein>
    <submittedName>
        <fullName evidence="1">Uncharacterized protein</fullName>
    </submittedName>
</protein>
<accession>A0A382VR64</accession>
<evidence type="ECO:0000313" key="1">
    <source>
        <dbReference type="EMBL" id="SVD48870.1"/>
    </source>
</evidence>
<feature type="non-terminal residue" evidence="1">
    <location>
        <position position="57"/>
    </location>
</feature>
<feature type="non-terminal residue" evidence="1">
    <location>
        <position position="1"/>
    </location>
</feature>
<dbReference type="AlphaFoldDB" id="A0A382VR64"/>
<reference evidence="1" key="1">
    <citation type="submission" date="2018-05" db="EMBL/GenBank/DDBJ databases">
        <authorList>
            <person name="Lanie J.A."/>
            <person name="Ng W.-L."/>
            <person name="Kazmierczak K.M."/>
            <person name="Andrzejewski T.M."/>
            <person name="Davidsen T.M."/>
            <person name="Wayne K.J."/>
            <person name="Tettelin H."/>
            <person name="Glass J.I."/>
            <person name="Rusch D."/>
            <person name="Podicherti R."/>
            <person name="Tsui H.-C.T."/>
            <person name="Winkler M.E."/>
        </authorList>
    </citation>
    <scope>NUCLEOTIDE SEQUENCE</scope>
</reference>
<organism evidence="1">
    <name type="scientific">marine metagenome</name>
    <dbReference type="NCBI Taxonomy" id="408172"/>
    <lineage>
        <taxon>unclassified sequences</taxon>
        <taxon>metagenomes</taxon>
        <taxon>ecological metagenomes</taxon>
    </lineage>
</organism>
<proteinExistence type="predicted"/>